<dbReference type="EMBL" id="JAJA02000001">
    <property type="protein sequence ID" value="KWS05135.1"/>
    <property type="molecule type" value="Genomic_DNA"/>
</dbReference>
<organism evidence="6 7">
    <name type="scientific">Lysobacter capsici AZ78</name>
    <dbReference type="NCBI Taxonomy" id="1444315"/>
    <lineage>
        <taxon>Bacteria</taxon>
        <taxon>Pseudomonadati</taxon>
        <taxon>Pseudomonadota</taxon>
        <taxon>Gammaproteobacteria</taxon>
        <taxon>Lysobacterales</taxon>
        <taxon>Lysobacteraceae</taxon>
        <taxon>Lysobacter</taxon>
    </lineage>
</organism>
<dbReference type="InterPro" id="IPR020568">
    <property type="entry name" value="Ribosomal_Su5_D2-typ_SF"/>
</dbReference>
<evidence type="ECO:0000256" key="3">
    <source>
        <dbReference type="ARBA" id="ARBA00022777"/>
    </source>
</evidence>
<evidence type="ECO:0000256" key="4">
    <source>
        <dbReference type="ARBA" id="ARBA00022840"/>
    </source>
</evidence>
<dbReference type="Gene3D" id="3.30.230.10">
    <property type="match status" value="1"/>
</dbReference>
<keyword evidence="1" id="KW-0808">Transferase</keyword>
<dbReference type="GO" id="GO:0050515">
    <property type="term" value="F:4-(cytidine 5'-diphospho)-2-C-methyl-D-erythritol kinase activity"/>
    <property type="evidence" value="ECO:0007669"/>
    <property type="project" value="TreeGrafter"/>
</dbReference>
<dbReference type="Proteomes" id="UP000023435">
    <property type="component" value="Unassembled WGS sequence"/>
</dbReference>
<comment type="caution">
    <text evidence="6">The sequence shown here is derived from an EMBL/GenBank/DDBJ whole genome shotgun (WGS) entry which is preliminary data.</text>
</comment>
<dbReference type="PIRSF" id="PIRSF033887">
    <property type="entry name" value="PduX"/>
    <property type="match status" value="1"/>
</dbReference>
<keyword evidence="4" id="KW-0067">ATP-binding</keyword>
<dbReference type="Pfam" id="PF00288">
    <property type="entry name" value="GHMP_kinases_N"/>
    <property type="match status" value="1"/>
</dbReference>
<gene>
    <name evidence="6" type="ORF">AZ78_2686</name>
</gene>
<name>A0A120AGU1_9GAMM</name>
<dbReference type="AlphaFoldDB" id="A0A120AGU1"/>
<accession>A0A120AGU1</accession>
<reference evidence="6 7" key="1">
    <citation type="journal article" date="2014" name="Genome Announc.">
        <title>Draft Genome Sequence of Lysobacter capsici AZ78, a Bacterium Antagonistic to Plant-Pathogenic Oomycetes.</title>
        <authorList>
            <person name="Puopolo G."/>
            <person name="Sonego P."/>
            <person name="Engelen K."/>
            <person name="Pertot I."/>
        </authorList>
    </citation>
    <scope>NUCLEOTIDE SEQUENCE [LARGE SCALE GENOMIC DNA]</scope>
    <source>
        <strain evidence="6 7">AZ78</strain>
    </source>
</reference>
<keyword evidence="7" id="KW-1185">Reference proteome</keyword>
<dbReference type="InterPro" id="IPR014721">
    <property type="entry name" value="Ribsml_uS5_D2-typ_fold_subgr"/>
</dbReference>
<evidence type="ECO:0000313" key="6">
    <source>
        <dbReference type="EMBL" id="KWS05135.1"/>
    </source>
</evidence>
<evidence type="ECO:0000256" key="2">
    <source>
        <dbReference type="ARBA" id="ARBA00022741"/>
    </source>
</evidence>
<feature type="domain" description="GHMP kinase N-terminal" evidence="5">
    <location>
        <begin position="108"/>
        <end position="175"/>
    </location>
</feature>
<keyword evidence="3 6" id="KW-0418">Kinase</keyword>
<dbReference type="SUPFAM" id="SSF54211">
    <property type="entry name" value="Ribosomal protein S5 domain 2-like"/>
    <property type="match status" value="1"/>
</dbReference>
<dbReference type="PANTHER" id="PTHR43527:SF1">
    <property type="entry name" value="L-THREONINE KINASE"/>
    <property type="match status" value="1"/>
</dbReference>
<protein>
    <submittedName>
        <fullName evidence="6">Threonine kinase in B12 biosynthesis</fullName>
    </submittedName>
</protein>
<evidence type="ECO:0000259" key="5">
    <source>
        <dbReference type="Pfam" id="PF00288"/>
    </source>
</evidence>
<sequence>MAMLRQQYIGGFQRGMPAAPDGTCAGSASGEAGHAESAAAASRHASPAICSGVCHGTLGELLQGPYEHDGELHIGLISLPVRKYSWVHFTPGEAGDIDVELAGKDKCRRAIELYLRHYGKRLPAGRWSHDSELLLGKGMASSTADLVATIRCLDRIFGLHSPAPVIAALLREIERSDSVFLDTHALYLSGRQEIVRAFDAPVRLHACYIDEGGTVETEKVAHPLLAHYQRNLPAYRHNLDRAIDAFARHDLRRICECSTRSAELAQGVIAKRHFEVLLERQRDFAADGIVVAHTGSLLGYLFIARPDPARMGELSSFFRGLGHQCRFAETGL</sequence>
<proteinExistence type="predicted"/>
<dbReference type="GO" id="GO:0005524">
    <property type="term" value="F:ATP binding"/>
    <property type="evidence" value="ECO:0007669"/>
    <property type="project" value="UniProtKB-KW"/>
</dbReference>
<dbReference type="PANTHER" id="PTHR43527">
    <property type="entry name" value="4-DIPHOSPHOCYTIDYL-2-C-METHYL-D-ERYTHRITOL KINASE, CHLOROPLASTIC"/>
    <property type="match status" value="1"/>
</dbReference>
<evidence type="ECO:0000313" key="7">
    <source>
        <dbReference type="Proteomes" id="UP000023435"/>
    </source>
</evidence>
<evidence type="ECO:0000256" key="1">
    <source>
        <dbReference type="ARBA" id="ARBA00022679"/>
    </source>
</evidence>
<keyword evidence="2" id="KW-0547">Nucleotide-binding</keyword>
<dbReference type="InterPro" id="IPR006204">
    <property type="entry name" value="GHMP_kinase_N_dom"/>
</dbReference>
<dbReference type="InterPro" id="IPR012363">
    <property type="entry name" value="PduX"/>
</dbReference>